<gene>
    <name evidence="1" type="ORF">HC031_14745</name>
</gene>
<keyword evidence="2" id="KW-1185">Reference proteome</keyword>
<dbReference type="InterPro" id="IPR022536">
    <property type="entry name" value="EspC"/>
</dbReference>
<protein>
    <submittedName>
        <fullName evidence="1">ESX-1 secretion-associated protein</fullName>
    </submittedName>
</protein>
<evidence type="ECO:0000313" key="1">
    <source>
        <dbReference type="EMBL" id="NJC70962.1"/>
    </source>
</evidence>
<dbReference type="Pfam" id="PF10824">
    <property type="entry name" value="T7SS_ESX_EspC"/>
    <property type="match status" value="1"/>
</dbReference>
<comment type="caution">
    <text evidence="1">The sequence shown here is derived from an EMBL/GenBank/DDBJ whole genome shotgun (WGS) entry which is preliminary data.</text>
</comment>
<evidence type="ECO:0000313" key="2">
    <source>
        <dbReference type="Proteomes" id="UP000722989"/>
    </source>
</evidence>
<reference evidence="1 2" key="1">
    <citation type="submission" date="2020-03" db="EMBL/GenBank/DDBJ databases">
        <title>WGS of the type strain of Planosporangium spp.</title>
        <authorList>
            <person name="Thawai C."/>
        </authorList>
    </citation>
    <scope>NUCLEOTIDE SEQUENCE [LARGE SCALE GENOMIC DNA]</scope>
    <source>
        <strain evidence="1 2">TBRC 5610</strain>
    </source>
</reference>
<dbReference type="RefSeq" id="WP_167925877.1">
    <property type="nucleotide sequence ID" value="NZ_JAATVY010000009.1"/>
</dbReference>
<name>A0ABX0Y0G7_9ACTN</name>
<sequence length="102" mass="10607">MPGGQFEVVADALRQHANAVEAIADHIETARAAGAQVRLGRGAYGMLPVCQMISMLLDPIQQRGVDALAAARDALHGSADAVRTAATRYDATDAAARARLAP</sequence>
<organism evidence="1 2">
    <name type="scientific">Planosporangium thailandense</name>
    <dbReference type="NCBI Taxonomy" id="765197"/>
    <lineage>
        <taxon>Bacteria</taxon>
        <taxon>Bacillati</taxon>
        <taxon>Actinomycetota</taxon>
        <taxon>Actinomycetes</taxon>
        <taxon>Micromonosporales</taxon>
        <taxon>Micromonosporaceae</taxon>
        <taxon>Planosporangium</taxon>
    </lineage>
</organism>
<proteinExistence type="predicted"/>
<dbReference type="EMBL" id="JAATVY010000009">
    <property type="protein sequence ID" value="NJC70962.1"/>
    <property type="molecule type" value="Genomic_DNA"/>
</dbReference>
<accession>A0ABX0Y0G7</accession>
<dbReference type="Proteomes" id="UP000722989">
    <property type="component" value="Unassembled WGS sequence"/>
</dbReference>